<dbReference type="InterPro" id="IPR002156">
    <property type="entry name" value="RNaseH_domain"/>
</dbReference>
<dbReference type="CDD" id="cd09276">
    <property type="entry name" value="Rnase_HI_RT_non_LTR"/>
    <property type="match status" value="1"/>
</dbReference>
<dbReference type="InterPro" id="IPR036397">
    <property type="entry name" value="RNaseH_sf"/>
</dbReference>
<dbReference type="STRING" id="370438.PTH_2453"/>
<reference evidence="3" key="1">
    <citation type="journal article" date="2008" name="Genome Res.">
        <title>The genome of Pelotomaculum thermopropionicum reveals niche-associated evolution in anaerobic microbiota.</title>
        <authorList>
            <person name="Kosaka T."/>
            <person name="Kato S."/>
            <person name="Shimoyama T."/>
            <person name="Ishii S."/>
            <person name="Abe T."/>
            <person name="Watanabe K."/>
        </authorList>
    </citation>
    <scope>NUCLEOTIDE SEQUENCE [LARGE SCALE GENOMIC DNA]</scope>
    <source>
        <strain evidence="3">DSM 13744 / JCM 10971 / SI</strain>
    </source>
</reference>
<sequence length="138" mass="15388">MGLPDTMHTYTIYCDGSVLPHRQGKPSFAAFAACRGNTVVAEWSGRIEAVDVTAAELQAILEALQWAAGRRAKGVQVFTDSKAAVLTIQGRRLEKYMEILWQIRSLVKTLKASVNWVPREMNAYADGLCRKAARKYQQ</sequence>
<name>A5CZD8_PELTS</name>
<dbReference type="KEGG" id="pth:PTH_2453"/>
<dbReference type="Proteomes" id="UP000006556">
    <property type="component" value="Chromosome"/>
</dbReference>
<dbReference type="Gene3D" id="3.30.420.10">
    <property type="entry name" value="Ribonuclease H-like superfamily/Ribonuclease H"/>
    <property type="match status" value="1"/>
</dbReference>
<organism evidence="2 3">
    <name type="scientific">Pelotomaculum thermopropionicum (strain DSM 13744 / JCM 10971 / SI)</name>
    <dbReference type="NCBI Taxonomy" id="370438"/>
    <lineage>
        <taxon>Bacteria</taxon>
        <taxon>Bacillati</taxon>
        <taxon>Bacillota</taxon>
        <taxon>Clostridia</taxon>
        <taxon>Eubacteriales</taxon>
        <taxon>Desulfotomaculaceae</taxon>
        <taxon>Pelotomaculum</taxon>
    </lineage>
</organism>
<dbReference type="AlphaFoldDB" id="A5CZD8"/>
<evidence type="ECO:0000313" key="3">
    <source>
        <dbReference type="Proteomes" id="UP000006556"/>
    </source>
</evidence>
<dbReference type="InterPro" id="IPR012337">
    <property type="entry name" value="RNaseH-like_sf"/>
</dbReference>
<evidence type="ECO:0000313" key="2">
    <source>
        <dbReference type="EMBL" id="BAF60634.1"/>
    </source>
</evidence>
<dbReference type="eggNOG" id="COG0328">
    <property type="taxonomic scope" value="Bacteria"/>
</dbReference>
<accession>A5CZD8</accession>
<feature type="domain" description="RNase H type-1" evidence="1">
    <location>
        <begin position="6"/>
        <end position="138"/>
    </location>
</feature>
<protein>
    <submittedName>
        <fullName evidence="2">Ribonuclease HI</fullName>
    </submittedName>
</protein>
<dbReference type="HOGENOM" id="CLU_095977_0_0_9"/>
<dbReference type="GO" id="GO:0003676">
    <property type="term" value="F:nucleic acid binding"/>
    <property type="evidence" value="ECO:0007669"/>
    <property type="project" value="InterPro"/>
</dbReference>
<dbReference type="SUPFAM" id="SSF53098">
    <property type="entry name" value="Ribonuclease H-like"/>
    <property type="match status" value="1"/>
</dbReference>
<dbReference type="InterPro" id="IPR053151">
    <property type="entry name" value="RNase_H-like"/>
</dbReference>
<dbReference type="GO" id="GO:0004523">
    <property type="term" value="F:RNA-DNA hybrid ribonuclease activity"/>
    <property type="evidence" value="ECO:0007669"/>
    <property type="project" value="InterPro"/>
</dbReference>
<dbReference type="PANTHER" id="PTHR47723:SF19">
    <property type="entry name" value="POLYNUCLEOTIDYL TRANSFERASE, RIBONUCLEASE H-LIKE SUPERFAMILY PROTEIN"/>
    <property type="match status" value="1"/>
</dbReference>
<dbReference type="PANTHER" id="PTHR47723">
    <property type="entry name" value="OS05G0353850 PROTEIN"/>
    <property type="match status" value="1"/>
</dbReference>
<gene>
    <name evidence="2" type="primary">RnhA</name>
    <name evidence="2" type="ordered locus">PTH_2453</name>
</gene>
<dbReference type="EMBL" id="AP009389">
    <property type="protein sequence ID" value="BAF60634.1"/>
    <property type="molecule type" value="Genomic_DNA"/>
</dbReference>
<evidence type="ECO:0000259" key="1">
    <source>
        <dbReference type="PROSITE" id="PS50879"/>
    </source>
</evidence>
<keyword evidence="3" id="KW-1185">Reference proteome</keyword>
<dbReference type="PROSITE" id="PS50879">
    <property type="entry name" value="RNASE_H_1"/>
    <property type="match status" value="1"/>
</dbReference>
<proteinExistence type="predicted"/>
<dbReference type="Pfam" id="PF13456">
    <property type="entry name" value="RVT_3"/>
    <property type="match status" value="1"/>
</dbReference>